<dbReference type="Pfam" id="PF12988">
    <property type="entry name" value="TraQ_transposon"/>
    <property type="match status" value="1"/>
</dbReference>
<proteinExistence type="predicted"/>
<dbReference type="InterPro" id="IPR038707">
    <property type="entry name" value="TraQ_sf"/>
</dbReference>
<keyword evidence="1" id="KW-0732">Signal</keyword>
<dbReference type="OrthoDB" id="669114at2"/>
<dbReference type="Gene3D" id="2.60.40.2410">
    <property type="entry name" value="Uncharacterised protein PF12988, DUF3872"/>
    <property type="match status" value="1"/>
</dbReference>
<protein>
    <submittedName>
        <fullName evidence="2">DUF3872 domain-containing protein</fullName>
    </submittedName>
</protein>
<dbReference type="EMBL" id="QSCF01000002">
    <property type="protein sequence ID" value="RGX80865.1"/>
    <property type="molecule type" value="Genomic_DNA"/>
</dbReference>
<dbReference type="RefSeq" id="WP_117986535.1">
    <property type="nucleotide sequence ID" value="NZ_CABMFG010000002.1"/>
</dbReference>
<organism evidence="2 3">
    <name type="scientific">Bacteroides stercorirosoris</name>
    <dbReference type="NCBI Taxonomy" id="871324"/>
    <lineage>
        <taxon>Bacteria</taxon>
        <taxon>Pseudomonadati</taxon>
        <taxon>Bacteroidota</taxon>
        <taxon>Bacteroidia</taxon>
        <taxon>Bacteroidales</taxon>
        <taxon>Bacteroidaceae</taxon>
        <taxon>Bacteroides</taxon>
    </lineage>
</organism>
<comment type="caution">
    <text evidence="2">The sequence shown here is derived from an EMBL/GenBank/DDBJ whole genome shotgun (WGS) entry which is preliminary data.</text>
</comment>
<dbReference type="Proteomes" id="UP000286075">
    <property type="component" value="Unassembled WGS sequence"/>
</dbReference>
<sequence length="167" mass="19337">MNILNNKNKRTSIFKALVLCLFAAMSLTLASCDDDMDIQQSYPFTVETMPVPNKVTKGQTVEIRCELKRTGDYANTLYTIRYFQFEGEGKLEMAGGITFLPNDRYLLENEKFRLYYTAEGNEAHNFIVVVEDNFKNSYELEFDFNNRNVKDDIQTVIPIGNYKPLPR</sequence>
<dbReference type="InterPro" id="IPR024355">
    <property type="entry name" value="TraQ_bacteroidetes"/>
</dbReference>
<dbReference type="PROSITE" id="PS51257">
    <property type="entry name" value="PROKAR_LIPOPROTEIN"/>
    <property type="match status" value="1"/>
</dbReference>
<feature type="signal peptide" evidence="1">
    <location>
        <begin position="1"/>
        <end position="30"/>
    </location>
</feature>
<evidence type="ECO:0000256" key="1">
    <source>
        <dbReference type="SAM" id="SignalP"/>
    </source>
</evidence>
<feature type="chain" id="PRO_5019001085" evidence="1">
    <location>
        <begin position="31"/>
        <end position="167"/>
    </location>
</feature>
<reference evidence="2 3" key="1">
    <citation type="submission" date="2018-08" db="EMBL/GenBank/DDBJ databases">
        <title>A genome reference for cultivated species of the human gut microbiota.</title>
        <authorList>
            <person name="Zou Y."/>
            <person name="Xue W."/>
            <person name="Luo G."/>
        </authorList>
    </citation>
    <scope>NUCLEOTIDE SEQUENCE [LARGE SCALE GENOMIC DNA]</scope>
    <source>
        <strain evidence="2 3">OF03-9BH</strain>
    </source>
</reference>
<evidence type="ECO:0000313" key="3">
    <source>
        <dbReference type="Proteomes" id="UP000286075"/>
    </source>
</evidence>
<dbReference type="AlphaFoldDB" id="A0A413HB84"/>
<gene>
    <name evidence="2" type="ORF">DXA68_02790</name>
</gene>
<accession>A0A413HB84</accession>
<evidence type="ECO:0000313" key="2">
    <source>
        <dbReference type="EMBL" id="RGX80865.1"/>
    </source>
</evidence>
<name>A0A413HB84_9BACE</name>